<keyword evidence="4" id="KW-1185">Reference proteome</keyword>
<sequence length="202" mass="23327">MSVDVIHRDGVPHQIQNSDGSRSTRPEDNKELILGVSFGAVGLILIFCLIYIYRKCLKRRIKERREESSTSTSTTTSSSANCIRVEVPPKTTQDVTRRYERSVSALSNKSQIYLVPFSALPHDFDYSSREVEVKADYVILKDLSFLERYHSSDYSTNCNNDRGIVNEAYERQEPYNPDIYYTIPPIERDPYKKQAAYNPTFY</sequence>
<gene>
    <name evidence="3" type="ORF">ABEB36_007975</name>
</gene>
<keyword evidence="2" id="KW-1133">Transmembrane helix</keyword>
<proteinExistence type="predicted"/>
<accession>A0ABD1EKD5</accession>
<dbReference type="Proteomes" id="UP001566132">
    <property type="component" value="Unassembled WGS sequence"/>
</dbReference>
<evidence type="ECO:0000256" key="1">
    <source>
        <dbReference type="SAM" id="MobiDB-lite"/>
    </source>
</evidence>
<comment type="caution">
    <text evidence="3">The sequence shown here is derived from an EMBL/GenBank/DDBJ whole genome shotgun (WGS) entry which is preliminary data.</text>
</comment>
<feature type="compositionally biased region" description="Basic and acidic residues" evidence="1">
    <location>
        <begin position="1"/>
        <end position="11"/>
    </location>
</feature>
<evidence type="ECO:0000313" key="4">
    <source>
        <dbReference type="Proteomes" id="UP001566132"/>
    </source>
</evidence>
<reference evidence="3 4" key="1">
    <citation type="submission" date="2024-05" db="EMBL/GenBank/DDBJ databases">
        <title>Genetic variation in Jamaican populations of the coffee berry borer (Hypothenemus hampei).</title>
        <authorList>
            <person name="Errbii M."/>
            <person name="Myrie A."/>
        </authorList>
    </citation>
    <scope>NUCLEOTIDE SEQUENCE [LARGE SCALE GENOMIC DNA]</scope>
    <source>
        <strain evidence="3">JA-Hopewell-2020-01-JO</strain>
        <tissue evidence="3">Whole body</tissue>
    </source>
</reference>
<evidence type="ECO:0000313" key="3">
    <source>
        <dbReference type="EMBL" id="KAL1496923.1"/>
    </source>
</evidence>
<evidence type="ECO:0000256" key="2">
    <source>
        <dbReference type="SAM" id="Phobius"/>
    </source>
</evidence>
<dbReference type="AlphaFoldDB" id="A0ABD1EKD5"/>
<keyword evidence="2" id="KW-0812">Transmembrane</keyword>
<name>A0ABD1EKD5_HYPHA</name>
<protein>
    <submittedName>
        <fullName evidence="3">Uncharacterized protein</fullName>
    </submittedName>
</protein>
<organism evidence="3 4">
    <name type="scientific">Hypothenemus hampei</name>
    <name type="common">Coffee berry borer</name>
    <dbReference type="NCBI Taxonomy" id="57062"/>
    <lineage>
        <taxon>Eukaryota</taxon>
        <taxon>Metazoa</taxon>
        <taxon>Ecdysozoa</taxon>
        <taxon>Arthropoda</taxon>
        <taxon>Hexapoda</taxon>
        <taxon>Insecta</taxon>
        <taxon>Pterygota</taxon>
        <taxon>Neoptera</taxon>
        <taxon>Endopterygota</taxon>
        <taxon>Coleoptera</taxon>
        <taxon>Polyphaga</taxon>
        <taxon>Cucujiformia</taxon>
        <taxon>Curculionidae</taxon>
        <taxon>Scolytinae</taxon>
        <taxon>Hypothenemus</taxon>
    </lineage>
</organism>
<feature type="transmembrane region" description="Helical" evidence="2">
    <location>
        <begin position="32"/>
        <end position="53"/>
    </location>
</feature>
<keyword evidence="2" id="KW-0472">Membrane</keyword>
<feature type="region of interest" description="Disordered" evidence="1">
    <location>
        <begin position="1"/>
        <end position="26"/>
    </location>
</feature>
<dbReference type="EMBL" id="JBDJPC010000006">
    <property type="protein sequence ID" value="KAL1496923.1"/>
    <property type="molecule type" value="Genomic_DNA"/>
</dbReference>